<evidence type="ECO:0000256" key="1">
    <source>
        <dbReference type="SAM" id="Phobius"/>
    </source>
</evidence>
<protein>
    <submittedName>
        <fullName evidence="3">Candidate secreted effector</fullName>
    </submittedName>
</protein>
<sequence>MPEYLKSISFVCTTRISSSICVPFAPTLVFFPLPGREHFDGDSRDVGMGHPLIFLWLFLLLLSFAP</sequence>
<keyword evidence="1" id="KW-0812">Transmembrane</keyword>
<keyword evidence="2" id="KW-1185">Reference proteome</keyword>
<accession>A0A914LZP1</accession>
<keyword evidence="1" id="KW-0472">Membrane</keyword>
<evidence type="ECO:0000313" key="2">
    <source>
        <dbReference type="Proteomes" id="UP000887563"/>
    </source>
</evidence>
<proteinExistence type="predicted"/>
<dbReference type="WBParaSite" id="Minc3s00968g19407">
    <property type="protein sequence ID" value="Minc3s00968g19407"/>
    <property type="gene ID" value="Minc3s00968g19407"/>
</dbReference>
<keyword evidence="1" id="KW-1133">Transmembrane helix</keyword>
<name>A0A914LZP1_MELIC</name>
<dbReference type="AlphaFoldDB" id="A0A914LZP1"/>
<evidence type="ECO:0000313" key="3">
    <source>
        <dbReference type="WBParaSite" id="Minc3s00968g19407"/>
    </source>
</evidence>
<feature type="transmembrane region" description="Helical" evidence="1">
    <location>
        <begin position="12"/>
        <end position="34"/>
    </location>
</feature>
<dbReference type="Proteomes" id="UP000887563">
    <property type="component" value="Unplaced"/>
</dbReference>
<reference evidence="3" key="1">
    <citation type="submission" date="2022-11" db="UniProtKB">
        <authorList>
            <consortium name="WormBaseParasite"/>
        </authorList>
    </citation>
    <scope>IDENTIFICATION</scope>
</reference>
<organism evidence="2 3">
    <name type="scientific">Meloidogyne incognita</name>
    <name type="common">Southern root-knot nematode worm</name>
    <name type="synonym">Oxyuris incognita</name>
    <dbReference type="NCBI Taxonomy" id="6306"/>
    <lineage>
        <taxon>Eukaryota</taxon>
        <taxon>Metazoa</taxon>
        <taxon>Ecdysozoa</taxon>
        <taxon>Nematoda</taxon>
        <taxon>Chromadorea</taxon>
        <taxon>Rhabditida</taxon>
        <taxon>Tylenchina</taxon>
        <taxon>Tylenchomorpha</taxon>
        <taxon>Tylenchoidea</taxon>
        <taxon>Meloidogynidae</taxon>
        <taxon>Meloidogyninae</taxon>
        <taxon>Meloidogyne</taxon>
        <taxon>Meloidogyne incognita group</taxon>
    </lineage>
</organism>
<feature type="transmembrane region" description="Helical" evidence="1">
    <location>
        <begin position="46"/>
        <end position="65"/>
    </location>
</feature>